<feature type="compositionally biased region" description="Low complexity" evidence="1">
    <location>
        <begin position="61"/>
        <end position="72"/>
    </location>
</feature>
<feature type="compositionally biased region" description="Basic residues" evidence="1">
    <location>
        <begin position="73"/>
        <end position="87"/>
    </location>
</feature>
<name>A0AAD6X840_9AGAR</name>
<gene>
    <name evidence="2" type="ORF">C8F04DRAFT_1258823</name>
</gene>
<comment type="caution">
    <text evidence="2">The sequence shown here is derived from an EMBL/GenBank/DDBJ whole genome shotgun (WGS) entry which is preliminary data.</text>
</comment>
<dbReference type="AlphaFoldDB" id="A0AAD6X840"/>
<feature type="region of interest" description="Disordered" evidence="1">
    <location>
        <begin position="411"/>
        <end position="432"/>
    </location>
</feature>
<feature type="region of interest" description="Disordered" evidence="1">
    <location>
        <begin position="61"/>
        <end position="90"/>
    </location>
</feature>
<evidence type="ECO:0000313" key="3">
    <source>
        <dbReference type="Proteomes" id="UP001218188"/>
    </source>
</evidence>
<dbReference type="Proteomes" id="UP001218188">
    <property type="component" value="Unassembled WGS sequence"/>
</dbReference>
<proteinExistence type="predicted"/>
<accession>A0AAD6X840</accession>
<reference evidence="2" key="1">
    <citation type="submission" date="2023-03" db="EMBL/GenBank/DDBJ databases">
        <title>Massive genome expansion in bonnet fungi (Mycena s.s.) driven by repeated elements and novel gene families across ecological guilds.</title>
        <authorList>
            <consortium name="Lawrence Berkeley National Laboratory"/>
            <person name="Harder C.B."/>
            <person name="Miyauchi S."/>
            <person name="Viragh M."/>
            <person name="Kuo A."/>
            <person name="Thoen E."/>
            <person name="Andreopoulos B."/>
            <person name="Lu D."/>
            <person name="Skrede I."/>
            <person name="Drula E."/>
            <person name="Henrissat B."/>
            <person name="Morin E."/>
            <person name="Kohler A."/>
            <person name="Barry K."/>
            <person name="LaButti K."/>
            <person name="Morin E."/>
            <person name="Salamov A."/>
            <person name="Lipzen A."/>
            <person name="Mereny Z."/>
            <person name="Hegedus B."/>
            <person name="Baldrian P."/>
            <person name="Stursova M."/>
            <person name="Weitz H."/>
            <person name="Taylor A."/>
            <person name="Grigoriev I.V."/>
            <person name="Nagy L.G."/>
            <person name="Martin F."/>
            <person name="Kauserud H."/>
        </authorList>
    </citation>
    <scope>NUCLEOTIDE SEQUENCE</scope>
    <source>
        <strain evidence="2">CBHHK200</strain>
    </source>
</reference>
<feature type="compositionally biased region" description="Basic and acidic residues" evidence="1">
    <location>
        <begin position="1"/>
        <end position="13"/>
    </location>
</feature>
<evidence type="ECO:0000313" key="2">
    <source>
        <dbReference type="EMBL" id="KAJ7035619.1"/>
    </source>
</evidence>
<organism evidence="2 3">
    <name type="scientific">Mycena alexandri</name>
    <dbReference type="NCBI Taxonomy" id="1745969"/>
    <lineage>
        <taxon>Eukaryota</taxon>
        <taxon>Fungi</taxon>
        <taxon>Dikarya</taxon>
        <taxon>Basidiomycota</taxon>
        <taxon>Agaricomycotina</taxon>
        <taxon>Agaricomycetes</taxon>
        <taxon>Agaricomycetidae</taxon>
        <taxon>Agaricales</taxon>
        <taxon>Marasmiineae</taxon>
        <taxon>Mycenaceae</taxon>
        <taxon>Mycena</taxon>
    </lineage>
</organism>
<feature type="region of interest" description="Disordered" evidence="1">
    <location>
        <begin position="632"/>
        <end position="659"/>
    </location>
</feature>
<feature type="region of interest" description="Disordered" evidence="1">
    <location>
        <begin position="1"/>
        <end position="46"/>
    </location>
</feature>
<dbReference type="EMBL" id="JARJCM010000049">
    <property type="protein sequence ID" value="KAJ7035619.1"/>
    <property type="molecule type" value="Genomic_DNA"/>
</dbReference>
<protein>
    <submittedName>
        <fullName evidence="2">Uncharacterized protein</fullName>
    </submittedName>
</protein>
<keyword evidence="3" id="KW-1185">Reference proteome</keyword>
<evidence type="ECO:0000256" key="1">
    <source>
        <dbReference type="SAM" id="MobiDB-lite"/>
    </source>
</evidence>
<sequence>MSKPNLERPRNSRPEAPPVLVDVKQDARPTDAFPPPAKRPRKNARRALVPETIRWMVVQTLSSPPTLPPTRGGPRRGAGRARGRGRGRGGAVAISEPVLLYDEIQASPVTLVDVSHESTTQVSDSQQFQPRQWSSSKEELFAILPGLGTNVNGIVSEETPIILLDGKNGISISNICRIPNVGMDITIVRDFLRDPAVLNTSPPPLPPPMFPDHHPQSYSAFNSTGLPSSWGVFPNGNPTSGSNWAMHPVNDLPPVPPLPQSWGPNFNVYPNDFPNPVFTNDYPASGSNWAMHPVNDLPRSGDPYFNVYPNDFPNPVFARGYPASGSNWAVHPVNDLPPWLPRSGDPYFNVYPNDFPNPVFANGYCASGSNWAMPPVNDLPPVPSLPRSGNPNFDVYNDFLNPVFPNGHPASGSNWDMHPENDFPPGPSLPRSGDPKFNIYPNDFPIPPIQTANFRPLPSFTRLPIGMENLIVLEDVPVVLSPTPPSAVKQSQSATAESMQINYRPIYINSPENFPTSPPLINEAGIVPHPIPKEVQVLVDAYIHNIPVLCIASNACMTEAWSVTLPGEVEFAYLGFHTVVGVQEVRIPQLDDVPASGDLSGRVKWEFKLQWSPGGEEELGLPSDTLEAEAPWWLPQSNGTKNDVARPSSPSKFSDDDVSAAEYKRQRLQSPNYAFKDTPIASRCPSILPLHLLVPHNDNTELGFGPVEEHGGWYCKECGKLNRVMQMRHRRCSSSLCPSKKSEWAVGGYSLPLESIRSPQDKMPVYLPNTTLPLAASQPTHVVWPDGMGVLHYALGARLPTVSAPESDRSPAGEIFAKLIFTGNAPSLQLDATELLDSIQTGCELVREANDSPYFSHTVVVDSDTPWPTCLSRAGEVIAKSVKEYLCAEDQEMTIHRLFVKGWVDSGSRRGTDLLSIGGLGNCAAMMCLGHELTLRIYPKSYEHPSIAVNDLMLLKMEEDAADGANAIPPDPQLPVPAEIALVKGKKPRKRRKLDAKPISEDAQLAVAELPIADSQPSVVVENALVDGKKPRKLDAKPISEDAQLAVAELPITDSQPSVVDTLVDGKKPRKRRKLNAEPISEDARLLSVAEPPTADPQPSVAVENALVAEKKCRKLKAEPISEDVQLLIDPAPISAPIKRGRGRFTKPPPFTVSLVHGDTLFLSGDDFDYSVVRSGMSILLVASGQNGL</sequence>